<feature type="domain" description="Response regulatory" evidence="4">
    <location>
        <begin position="8"/>
        <end position="122"/>
    </location>
</feature>
<dbReference type="InterPro" id="IPR050595">
    <property type="entry name" value="Bact_response_regulator"/>
</dbReference>
<organism evidence="5 6">
    <name type="scientific">Desulfosarcina alkanivorans</name>
    <dbReference type="NCBI Taxonomy" id="571177"/>
    <lineage>
        <taxon>Bacteria</taxon>
        <taxon>Pseudomonadati</taxon>
        <taxon>Thermodesulfobacteriota</taxon>
        <taxon>Desulfobacteria</taxon>
        <taxon>Desulfobacterales</taxon>
        <taxon>Desulfosarcinaceae</taxon>
        <taxon>Desulfosarcina</taxon>
    </lineage>
</organism>
<feature type="modified residue" description="4-aspartylphosphate" evidence="3">
    <location>
        <position position="57"/>
    </location>
</feature>
<dbReference type="Pfam" id="PF00072">
    <property type="entry name" value="Response_reg"/>
    <property type="match status" value="1"/>
</dbReference>
<dbReference type="RefSeq" id="WP_155319631.1">
    <property type="nucleotide sequence ID" value="NZ_AP021874.1"/>
</dbReference>
<gene>
    <name evidence="5" type="ORF">DSCA_57820</name>
</gene>
<proteinExistence type="predicted"/>
<dbReference type="SMART" id="SM00448">
    <property type="entry name" value="REC"/>
    <property type="match status" value="1"/>
</dbReference>
<sequence length="164" mass="18524">MEKENTIKILLVDDEVKFLKAVSDRLCLKGFDVFTATSGEAAIDAARKGGFDVAVVDLQMPETDGAQVLRILKQSHQYIEIIMLTGHATVDSAVECTRLGAFRYLEKPYDFDKLVDVLKDAYQARLQKKFESNLKRMEAIQKLSQQQSPLGLLREMARLDDGRK</sequence>
<keyword evidence="6" id="KW-1185">Reference proteome</keyword>
<keyword evidence="1 3" id="KW-0597">Phosphoprotein</keyword>
<dbReference type="Gene3D" id="3.40.50.2300">
    <property type="match status" value="1"/>
</dbReference>
<dbReference type="EMBL" id="AP021874">
    <property type="protein sequence ID" value="BBO71852.1"/>
    <property type="molecule type" value="Genomic_DNA"/>
</dbReference>
<dbReference type="InterPro" id="IPR001789">
    <property type="entry name" value="Sig_transdc_resp-reg_receiver"/>
</dbReference>
<name>A0A5K7YQ18_9BACT</name>
<keyword evidence="2" id="KW-0902">Two-component regulatory system</keyword>
<dbReference type="KEGG" id="dalk:DSCA_57820"/>
<dbReference type="InterPro" id="IPR011006">
    <property type="entry name" value="CheY-like_superfamily"/>
</dbReference>
<evidence type="ECO:0000313" key="5">
    <source>
        <dbReference type="EMBL" id="BBO71852.1"/>
    </source>
</evidence>
<accession>A0A5K7YQ18</accession>
<dbReference type="PANTHER" id="PTHR44591">
    <property type="entry name" value="STRESS RESPONSE REGULATOR PROTEIN 1"/>
    <property type="match status" value="1"/>
</dbReference>
<dbReference type="PROSITE" id="PS50110">
    <property type="entry name" value="RESPONSE_REGULATORY"/>
    <property type="match status" value="1"/>
</dbReference>
<dbReference type="OrthoDB" id="9788090at2"/>
<dbReference type="SUPFAM" id="SSF52172">
    <property type="entry name" value="CheY-like"/>
    <property type="match status" value="1"/>
</dbReference>
<evidence type="ECO:0000256" key="2">
    <source>
        <dbReference type="ARBA" id="ARBA00023012"/>
    </source>
</evidence>
<evidence type="ECO:0000313" key="6">
    <source>
        <dbReference type="Proteomes" id="UP000427906"/>
    </source>
</evidence>
<evidence type="ECO:0000256" key="1">
    <source>
        <dbReference type="ARBA" id="ARBA00022553"/>
    </source>
</evidence>
<reference evidence="5 6" key="1">
    <citation type="submission" date="2019-11" db="EMBL/GenBank/DDBJ databases">
        <title>Comparative genomics of hydrocarbon-degrading Desulfosarcina strains.</title>
        <authorList>
            <person name="Watanabe M."/>
            <person name="Kojima H."/>
            <person name="Fukui M."/>
        </authorList>
    </citation>
    <scope>NUCLEOTIDE SEQUENCE [LARGE SCALE GENOMIC DNA]</scope>
    <source>
        <strain evidence="5 6">PL12</strain>
    </source>
</reference>
<protein>
    <submittedName>
        <fullName evidence="5">Response regulator</fullName>
    </submittedName>
</protein>
<evidence type="ECO:0000256" key="3">
    <source>
        <dbReference type="PROSITE-ProRule" id="PRU00169"/>
    </source>
</evidence>
<dbReference type="PANTHER" id="PTHR44591:SF14">
    <property type="entry name" value="PROTEIN PILG"/>
    <property type="match status" value="1"/>
</dbReference>
<dbReference type="GO" id="GO:0000160">
    <property type="term" value="P:phosphorelay signal transduction system"/>
    <property type="evidence" value="ECO:0007669"/>
    <property type="project" value="UniProtKB-KW"/>
</dbReference>
<evidence type="ECO:0000259" key="4">
    <source>
        <dbReference type="PROSITE" id="PS50110"/>
    </source>
</evidence>
<dbReference type="AlphaFoldDB" id="A0A5K7YQ18"/>
<dbReference type="Proteomes" id="UP000427906">
    <property type="component" value="Chromosome"/>
</dbReference>